<reference evidence="2 3" key="2">
    <citation type="submission" date="2018-03" db="EMBL/GenBank/DDBJ databases">
        <title>The ancient ancestry and fast evolution of plastids.</title>
        <authorList>
            <person name="Moore K.R."/>
            <person name="Magnabosco C."/>
            <person name="Momper L."/>
            <person name="Gold D.A."/>
            <person name="Bosak T."/>
            <person name="Fournier G.P."/>
        </authorList>
    </citation>
    <scope>NUCLEOTIDE SEQUENCE [LARGE SCALE GENOMIC DNA]</scope>
    <source>
        <strain evidence="2 3">CCAP 1448/3</strain>
    </source>
</reference>
<gene>
    <name evidence="2" type="ORF">C7B64_04275</name>
</gene>
<dbReference type="PANTHER" id="PTHR40446:SF2">
    <property type="entry name" value="N-ACETYLGLUCOSAMINE-1-PHOSPHODIESTER ALPHA-N-ACETYLGLUCOSAMINIDASE"/>
    <property type="match status" value="1"/>
</dbReference>
<feature type="domain" description="Phosphodiester glycosidase" evidence="1">
    <location>
        <begin position="475"/>
        <end position="649"/>
    </location>
</feature>
<reference evidence="2 3" key="1">
    <citation type="submission" date="2018-02" db="EMBL/GenBank/DDBJ databases">
        <authorList>
            <person name="Cohen D.B."/>
            <person name="Kent A.D."/>
        </authorList>
    </citation>
    <scope>NUCLEOTIDE SEQUENCE [LARGE SCALE GENOMIC DNA]</scope>
    <source>
        <strain evidence="2 3">CCAP 1448/3</strain>
    </source>
</reference>
<protein>
    <recommendedName>
        <fullName evidence="1">Phosphodiester glycosidase domain-containing protein</fullName>
    </recommendedName>
</protein>
<dbReference type="OrthoDB" id="9809781at2"/>
<keyword evidence="3" id="KW-1185">Reference proteome</keyword>
<dbReference type="InterPro" id="IPR018711">
    <property type="entry name" value="NAGPA"/>
</dbReference>
<dbReference type="AlphaFoldDB" id="A0A2T1C8E3"/>
<dbReference type="Pfam" id="PF09992">
    <property type="entry name" value="NAGPA"/>
    <property type="match status" value="1"/>
</dbReference>
<name>A0A2T1C8E3_9CYAN</name>
<dbReference type="PANTHER" id="PTHR40446">
    <property type="entry name" value="N-ACETYLGLUCOSAMINE-1-PHOSPHODIESTER ALPHA-N-ACETYLGLUCOSAMINIDASE"/>
    <property type="match status" value="1"/>
</dbReference>
<comment type="caution">
    <text evidence="2">The sequence shown here is derived from an EMBL/GenBank/DDBJ whole genome shotgun (WGS) entry which is preliminary data.</text>
</comment>
<evidence type="ECO:0000259" key="1">
    <source>
        <dbReference type="Pfam" id="PF09992"/>
    </source>
</evidence>
<sequence>MGKTMNRQQVKTNLVGDRQDRSFPRPCIVIGSVSGAIARGAIALTITLATGNFLPAIADGLPNPSPSPIAPPPKPTIKGVKVSLNGKIISLPWHRWQSGKKWHIGIADVPLMQNFGVELLDTSDSNSQPWRWFGKTSSQAVTKFINPYRYLDLTEFARIADWKLQIGADTLYIITPTAEIQEIQLPPAPQTSELVPSLPQPQRFTILLDIPTPWKISQEKGASILTIWGHAIPEVAAKFTPTVPFIDSNTPKPVEDTAPTIAPSTVPTPALPQLTKIEDRTQIRFNVPPGWQTQVTSATNPDRLVIDIAPDVFKSRNILWSRGVSWRQQYLGLKTDKFAVTWLEINPKQVQIRPIWSNPNTLVATAPLGKTADLWQAVAAINAGFFNRNLLVPLGVLRRDRQWLSSPILNRGAIAWNDKGEFKIAKAIWKESLNLTTGENLPIVQLNSGFIQPGISRYTPAWGTTYTPMSNNETILVVENNQVANQIPGGLARQTSIPIPIKGYLLVARGESSIIPSIGSQLRLDTQIVPTELNRYPQIIGAGPVLLQNRQIVLDGLSEQFKEKFTQETAIRSAIATNSSGQVLIVAVHNRAGGAGATLIELAQLLQQMGAVDALNLDGGSSTSLYLGGQLINRSPATAARVHNAIGIFALPNR</sequence>
<proteinExistence type="predicted"/>
<evidence type="ECO:0000313" key="2">
    <source>
        <dbReference type="EMBL" id="PSB04397.1"/>
    </source>
</evidence>
<evidence type="ECO:0000313" key="3">
    <source>
        <dbReference type="Proteomes" id="UP000238762"/>
    </source>
</evidence>
<accession>A0A2T1C8E3</accession>
<organism evidence="2 3">
    <name type="scientific">Merismopedia glauca CCAP 1448/3</name>
    <dbReference type="NCBI Taxonomy" id="1296344"/>
    <lineage>
        <taxon>Bacteria</taxon>
        <taxon>Bacillati</taxon>
        <taxon>Cyanobacteriota</taxon>
        <taxon>Cyanophyceae</taxon>
        <taxon>Synechococcales</taxon>
        <taxon>Merismopediaceae</taxon>
        <taxon>Merismopedia</taxon>
    </lineage>
</organism>
<dbReference type="Proteomes" id="UP000238762">
    <property type="component" value="Unassembled WGS sequence"/>
</dbReference>
<dbReference type="EMBL" id="PVWJ01000013">
    <property type="protein sequence ID" value="PSB04397.1"/>
    <property type="molecule type" value="Genomic_DNA"/>
</dbReference>